<evidence type="ECO:0000256" key="2">
    <source>
        <dbReference type="ARBA" id="ARBA00022692"/>
    </source>
</evidence>
<protein>
    <submittedName>
        <fullName evidence="6">CorA family divalent cation transporter</fullName>
    </submittedName>
</protein>
<feature type="transmembrane region" description="Helical" evidence="5">
    <location>
        <begin position="159"/>
        <end position="182"/>
    </location>
</feature>
<organism evidence="6 7">
    <name type="scientific">Nocardia salmonicida</name>
    <dbReference type="NCBI Taxonomy" id="53431"/>
    <lineage>
        <taxon>Bacteria</taxon>
        <taxon>Bacillati</taxon>
        <taxon>Actinomycetota</taxon>
        <taxon>Actinomycetes</taxon>
        <taxon>Mycobacteriales</taxon>
        <taxon>Nocardiaceae</taxon>
        <taxon>Nocardia</taxon>
    </lineage>
</organism>
<proteinExistence type="predicted"/>
<keyword evidence="7" id="KW-1185">Reference proteome</keyword>
<name>A0ABZ1N1V0_9NOCA</name>
<dbReference type="RefSeq" id="WP_405146158.1">
    <property type="nucleotide sequence ID" value="NZ_CP109527.1"/>
</dbReference>
<dbReference type="InterPro" id="IPR045863">
    <property type="entry name" value="CorA_TM1_TM2"/>
</dbReference>
<dbReference type="PANTHER" id="PTHR46494:SF1">
    <property type="entry name" value="CORA FAMILY METAL ION TRANSPORTER (EUROFUNG)"/>
    <property type="match status" value="1"/>
</dbReference>
<accession>A0ABZ1N1V0</accession>
<dbReference type="PANTHER" id="PTHR46494">
    <property type="entry name" value="CORA FAMILY METAL ION TRANSPORTER (EUROFUNG)"/>
    <property type="match status" value="1"/>
</dbReference>
<keyword evidence="2 5" id="KW-0812">Transmembrane</keyword>
<evidence type="ECO:0000313" key="6">
    <source>
        <dbReference type="EMBL" id="WTY33889.1"/>
    </source>
</evidence>
<gene>
    <name evidence="6" type="ORF">OG308_21415</name>
</gene>
<evidence type="ECO:0000256" key="5">
    <source>
        <dbReference type="SAM" id="Phobius"/>
    </source>
</evidence>
<reference evidence="6 7" key="1">
    <citation type="submission" date="2022-10" db="EMBL/GenBank/DDBJ databases">
        <title>The complete genomes of actinobacterial strains from the NBC collection.</title>
        <authorList>
            <person name="Joergensen T.S."/>
            <person name="Alvarez Arevalo M."/>
            <person name="Sterndorff E.B."/>
            <person name="Faurdal D."/>
            <person name="Vuksanovic O."/>
            <person name="Mourched A.-S."/>
            <person name="Charusanti P."/>
            <person name="Shaw S."/>
            <person name="Blin K."/>
            <person name="Weber T."/>
        </authorList>
    </citation>
    <scope>NUCLEOTIDE SEQUENCE [LARGE SCALE GENOMIC DNA]</scope>
    <source>
        <strain evidence="6 7">NBC_01413</strain>
    </source>
</reference>
<keyword evidence="3 5" id="KW-1133">Transmembrane helix</keyword>
<evidence type="ECO:0000256" key="4">
    <source>
        <dbReference type="ARBA" id="ARBA00023136"/>
    </source>
</evidence>
<keyword evidence="4 5" id="KW-0472">Membrane</keyword>
<evidence type="ECO:0000256" key="3">
    <source>
        <dbReference type="ARBA" id="ARBA00022989"/>
    </source>
</evidence>
<feature type="transmembrane region" description="Helical" evidence="5">
    <location>
        <begin position="123"/>
        <end position="147"/>
    </location>
</feature>
<evidence type="ECO:0000256" key="1">
    <source>
        <dbReference type="ARBA" id="ARBA00004651"/>
    </source>
</evidence>
<dbReference type="Pfam" id="PF01544">
    <property type="entry name" value="CorA"/>
    <property type="match status" value="1"/>
</dbReference>
<dbReference type="Gene3D" id="1.20.58.340">
    <property type="entry name" value="Magnesium transport protein CorA, transmembrane region"/>
    <property type="match status" value="2"/>
</dbReference>
<dbReference type="SUPFAM" id="SSF144083">
    <property type="entry name" value="Magnesium transport protein CorA, transmembrane region"/>
    <property type="match status" value="1"/>
</dbReference>
<sequence length="199" mass="22150">MLFLILDSLIDSFKPLLLAIDDRLGEVQLEMLQGGAPEVHDELVNMLGVLTDGIQEFGWYSHDLEDIAADLDGLPGMRPDSHAHLEQHRKRVTRMKENAREIREETKDALSHYSASVAGRQAVVINGLTIVATVFLPLSFITGYFGMNFTILTSHAQTTLWSFILLAVLVPLVSVALSLSLIHRMVRRLGLNRLSEPPP</sequence>
<comment type="subcellular location">
    <subcellularLocation>
        <location evidence="1">Cell membrane</location>
        <topology evidence="1">Multi-pass membrane protein</topology>
    </subcellularLocation>
</comment>
<dbReference type="Proteomes" id="UP001621418">
    <property type="component" value="Chromosome"/>
</dbReference>
<dbReference type="InterPro" id="IPR002523">
    <property type="entry name" value="MgTranspt_CorA/ZnTranspt_ZntB"/>
</dbReference>
<dbReference type="EMBL" id="CP109527">
    <property type="protein sequence ID" value="WTY33889.1"/>
    <property type="molecule type" value="Genomic_DNA"/>
</dbReference>
<evidence type="ECO:0000313" key="7">
    <source>
        <dbReference type="Proteomes" id="UP001621418"/>
    </source>
</evidence>